<comment type="caution">
    <text evidence="2">The sequence shown here is derived from an EMBL/GenBank/DDBJ whole genome shotgun (WGS) entry which is preliminary data.</text>
</comment>
<feature type="compositionally biased region" description="Polar residues" evidence="1">
    <location>
        <begin position="364"/>
        <end position="377"/>
    </location>
</feature>
<reference evidence="2 3" key="1">
    <citation type="journal article" date="2021" name="Hortic Res">
        <title>The domestication of Cucurbita argyrosperma as revealed by the genome of its wild relative.</title>
        <authorList>
            <person name="Barrera-Redondo J."/>
            <person name="Sanchez-de la Vega G."/>
            <person name="Aguirre-Liguori J.A."/>
            <person name="Castellanos-Morales G."/>
            <person name="Gutierrez-Guerrero Y.T."/>
            <person name="Aguirre-Dugua X."/>
            <person name="Aguirre-Planter E."/>
            <person name="Tenaillon M.I."/>
            <person name="Lira-Saade R."/>
            <person name="Eguiarte L.E."/>
        </authorList>
    </citation>
    <scope>NUCLEOTIDE SEQUENCE [LARGE SCALE GENOMIC DNA]</scope>
    <source>
        <strain evidence="2">JBR-2021</strain>
    </source>
</reference>
<dbReference type="PANTHER" id="PTHR33137">
    <property type="entry name" value="MEDIATOR OF RNA POLYMERASE II TRANSCRIPTION SUBUNIT 15A-RELATED"/>
    <property type="match status" value="1"/>
</dbReference>
<organism evidence="2 3">
    <name type="scientific">Cucurbita argyrosperma subsp. sororia</name>
    <dbReference type="NCBI Taxonomy" id="37648"/>
    <lineage>
        <taxon>Eukaryota</taxon>
        <taxon>Viridiplantae</taxon>
        <taxon>Streptophyta</taxon>
        <taxon>Embryophyta</taxon>
        <taxon>Tracheophyta</taxon>
        <taxon>Spermatophyta</taxon>
        <taxon>Magnoliopsida</taxon>
        <taxon>eudicotyledons</taxon>
        <taxon>Gunneridae</taxon>
        <taxon>Pentapetalae</taxon>
        <taxon>rosids</taxon>
        <taxon>fabids</taxon>
        <taxon>Cucurbitales</taxon>
        <taxon>Cucurbitaceae</taxon>
        <taxon>Cucurbiteae</taxon>
        <taxon>Cucurbita</taxon>
    </lineage>
</organism>
<dbReference type="EMBL" id="JAGKQH010000014">
    <property type="protein sequence ID" value="KAG6580878.1"/>
    <property type="molecule type" value="Genomic_DNA"/>
</dbReference>
<evidence type="ECO:0000313" key="2">
    <source>
        <dbReference type="EMBL" id="KAG6580878.1"/>
    </source>
</evidence>
<feature type="region of interest" description="Disordered" evidence="1">
    <location>
        <begin position="1"/>
        <end position="73"/>
    </location>
</feature>
<feature type="compositionally biased region" description="Polar residues" evidence="1">
    <location>
        <begin position="45"/>
        <end position="58"/>
    </location>
</feature>
<dbReference type="InterPro" id="IPR044661">
    <property type="entry name" value="MED15a/b/c-like"/>
</dbReference>
<sequence length="629" mass="70267">MSRSENRHESASSRVRPAFVTQPPPQMSNQPHQRAVPNPLYQQPAVPNSLPQQHTQQLRPKPHGQLQRQKLNVRQTHQQIGMHNQSFVSPQKALNSPCGPQGLVSPIFTQNPNVLNLQPNENLTTQVKEGVIGEAFWASKVSHQHRPAIEQQKQHQSMGASAVPNGVPNSEDWHDLAFAEMEQLKKICVPLFKKMCQQYMQAAQTGNIQHHLVSLQKMIRFLQLPRDRIILTHTKEEFYGCLLTIAKTLKLFENCHMNLANKQHSLHGQPGLGGSRINPVQQSDNVKLHFQPVNWAANVSPGSSSSIAPPRQKGSVRSEADWVQDNLSQNSQHSVNIKPEIELQSHNIRSSSATTSPLPEPANLGSNRQLSTATEPQSRLLKAVESVSNEALREAVLEISSVVNMNDSITEPWCHSKATHLMSNDRRGSSNSMKRKINATALNDMPSPCSDNAQSAPTVISKRTKLKKLSDYALLEEMRNINKQFIETVLELDLDENLNARLANAGTVLRCSYRAVTDSKNSEAHPVKLPVLSVKLLVPLDYPEEYPVFLSKFNTDCGNVDEQFRELSNEATSRLRAFLRTVPDCLSLEEYARAWNECARSVVSEYAQRAGGGCFSARYGTWEDSISTN</sequence>
<feature type="compositionally biased region" description="Polar residues" evidence="1">
    <location>
        <begin position="348"/>
        <end position="357"/>
    </location>
</feature>
<dbReference type="Proteomes" id="UP000685013">
    <property type="component" value="Chromosome 14"/>
</dbReference>
<evidence type="ECO:0000256" key="1">
    <source>
        <dbReference type="SAM" id="MobiDB-lite"/>
    </source>
</evidence>
<feature type="region of interest" description="Disordered" evidence="1">
    <location>
        <begin position="299"/>
        <end position="320"/>
    </location>
</feature>
<name>A0AAV6MGJ2_9ROSI</name>
<proteinExistence type="predicted"/>
<feature type="compositionally biased region" description="Basic and acidic residues" evidence="1">
    <location>
        <begin position="1"/>
        <end position="11"/>
    </location>
</feature>
<protein>
    <submittedName>
        <fullName evidence="2">Mediator of RNA polymerase II transcription subunit 15a</fullName>
    </submittedName>
</protein>
<accession>A0AAV6MGJ2</accession>
<dbReference type="AlphaFoldDB" id="A0AAV6MGJ2"/>
<gene>
    <name evidence="2" type="primary">MED15A</name>
    <name evidence="2" type="ORF">SDJN03_20880</name>
</gene>
<keyword evidence="3" id="KW-1185">Reference proteome</keyword>
<feature type="region of interest" description="Disordered" evidence="1">
    <location>
        <begin position="348"/>
        <end position="377"/>
    </location>
</feature>
<evidence type="ECO:0000313" key="3">
    <source>
        <dbReference type="Proteomes" id="UP000685013"/>
    </source>
</evidence>
<feature type="non-terminal residue" evidence="2">
    <location>
        <position position="1"/>
    </location>
</feature>
<dbReference type="GO" id="GO:0003713">
    <property type="term" value="F:transcription coactivator activity"/>
    <property type="evidence" value="ECO:0007669"/>
    <property type="project" value="InterPro"/>
</dbReference>
<dbReference type="GO" id="GO:0031490">
    <property type="term" value="F:chromatin DNA binding"/>
    <property type="evidence" value="ECO:0007669"/>
    <property type="project" value="InterPro"/>
</dbReference>
<dbReference type="PANTHER" id="PTHR33137:SF44">
    <property type="entry name" value="MEDIATOR COMPLEX SUBUNIT 15 KIX DOMAIN-CONTAINING PROTEIN"/>
    <property type="match status" value="1"/>
</dbReference>